<keyword evidence="1" id="KW-0175">Coiled coil</keyword>
<dbReference type="Proteomes" id="UP000327157">
    <property type="component" value="Chromosome 11"/>
</dbReference>
<gene>
    <name evidence="2" type="ORF">D8674_005221</name>
</gene>
<reference evidence="3" key="2">
    <citation type="submission" date="2019-10" db="EMBL/GenBank/DDBJ databases">
        <title>A de novo genome assembly of a pear dwarfing rootstock.</title>
        <authorList>
            <person name="Wang F."/>
            <person name="Wang J."/>
            <person name="Li S."/>
            <person name="Zhang Y."/>
            <person name="Fang M."/>
            <person name="Ma L."/>
            <person name="Zhao Y."/>
            <person name="Jiang S."/>
        </authorList>
    </citation>
    <scope>NUCLEOTIDE SEQUENCE [LARGE SCALE GENOMIC DNA]</scope>
</reference>
<evidence type="ECO:0000256" key="1">
    <source>
        <dbReference type="SAM" id="Coils"/>
    </source>
</evidence>
<sequence>MQEELSVDLKDEFKAKEARRKAIEERSEEAKAAFGSMMQVLLCTYTRYS</sequence>
<evidence type="ECO:0000313" key="2">
    <source>
        <dbReference type="EMBL" id="KAB2605504.1"/>
    </source>
</evidence>
<protein>
    <submittedName>
        <fullName evidence="2">Uncharacterized protein</fullName>
    </submittedName>
</protein>
<reference evidence="2 3" key="3">
    <citation type="submission" date="2019-11" db="EMBL/GenBank/DDBJ databases">
        <title>A de novo genome assembly of a pear dwarfing rootstock.</title>
        <authorList>
            <person name="Wang F."/>
            <person name="Wang J."/>
            <person name="Li S."/>
            <person name="Zhang Y."/>
            <person name="Fang M."/>
            <person name="Ma L."/>
            <person name="Zhao Y."/>
            <person name="Jiang S."/>
        </authorList>
    </citation>
    <scope>NUCLEOTIDE SEQUENCE [LARGE SCALE GENOMIC DNA]</scope>
    <source>
        <strain evidence="2">S2</strain>
        <tissue evidence="2">Leaf</tissue>
    </source>
</reference>
<comment type="caution">
    <text evidence="2">The sequence shown here is derived from an EMBL/GenBank/DDBJ whole genome shotgun (WGS) entry which is preliminary data.</text>
</comment>
<dbReference type="AlphaFoldDB" id="A0A5N5G4L7"/>
<organism evidence="2 3">
    <name type="scientific">Pyrus ussuriensis x Pyrus communis</name>
    <dbReference type="NCBI Taxonomy" id="2448454"/>
    <lineage>
        <taxon>Eukaryota</taxon>
        <taxon>Viridiplantae</taxon>
        <taxon>Streptophyta</taxon>
        <taxon>Embryophyta</taxon>
        <taxon>Tracheophyta</taxon>
        <taxon>Spermatophyta</taxon>
        <taxon>Magnoliopsida</taxon>
        <taxon>eudicotyledons</taxon>
        <taxon>Gunneridae</taxon>
        <taxon>Pentapetalae</taxon>
        <taxon>rosids</taxon>
        <taxon>fabids</taxon>
        <taxon>Rosales</taxon>
        <taxon>Rosaceae</taxon>
        <taxon>Amygdaloideae</taxon>
        <taxon>Maleae</taxon>
        <taxon>Pyrus</taxon>
    </lineage>
</organism>
<reference evidence="2 3" key="1">
    <citation type="submission" date="2019-09" db="EMBL/GenBank/DDBJ databases">
        <authorList>
            <person name="Ou C."/>
        </authorList>
    </citation>
    <scope>NUCLEOTIDE SEQUENCE [LARGE SCALE GENOMIC DNA]</scope>
    <source>
        <strain evidence="2">S2</strain>
        <tissue evidence="2">Leaf</tissue>
    </source>
</reference>
<evidence type="ECO:0000313" key="3">
    <source>
        <dbReference type="Proteomes" id="UP000327157"/>
    </source>
</evidence>
<keyword evidence="3" id="KW-1185">Reference proteome</keyword>
<dbReference type="EMBL" id="SMOL01000559">
    <property type="protein sequence ID" value="KAB2605504.1"/>
    <property type="molecule type" value="Genomic_DNA"/>
</dbReference>
<proteinExistence type="predicted"/>
<feature type="coiled-coil region" evidence="1">
    <location>
        <begin position="6"/>
        <end position="33"/>
    </location>
</feature>
<accession>A0A5N5G4L7</accession>
<name>A0A5N5G4L7_9ROSA</name>